<evidence type="ECO:0000313" key="2">
    <source>
        <dbReference type="EMBL" id="SNR96519.1"/>
    </source>
</evidence>
<feature type="transmembrane region" description="Helical" evidence="1">
    <location>
        <begin position="113"/>
        <end position="138"/>
    </location>
</feature>
<organism evidence="2 3">
    <name type="scientific">Humidesulfovibrio mexicanus</name>
    <dbReference type="NCBI Taxonomy" id="147047"/>
    <lineage>
        <taxon>Bacteria</taxon>
        <taxon>Pseudomonadati</taxon>
        <taxon>Thermodesulfobacteriota</taxon>
        <taxon>Desulfovibrionia</taxon>
        <taxon>Desulfovibrionales</taxon>
        <taxon>Desulfovibrionaceae</taxon>
        <taxon>Humidesulfovibrio</taxon>
    </lineage>
</organism>
<keyword evidence="3" id="KW-1185">Reference proteome</keyword>
<feature type="transmembrane region" description="Helical" evidence="1">
    <location>
        <begin position="234"/>
        <end position="251"/>
    </location>
</feature>
<feature type="transmembrane region" description="Helical" evidence="1">
    <location>
        <begin position="209"/>
        <end position="227"/>
    </location>
</feature>
<feature type="transmembrane region" description="Helical" evidence="1">
    <location>
        <begin position="187"/>
        <end position="203"/>
    </location>
</feature>
<dbReference type="PROSITE" id="PS51108">
    <property type="entry name" value="PTS_EIID"/>
    <property type="match status" value="1"/>
</dbReference>
<evidence type="ECO:0000256" key="1">
    <source>
        <dbReference type="SAM" id="Phobius"/>
    </source>
</evidence>
<keyword evidence="1" id="KW-0472">Membrane</keyword>
<dbReference type="GO" id="GO:0009401">
    <property type="term" value="P:phosphoenolpyruvate-dependent sugar phosphotransferase system"/>
    <property type="evidence" value="ECO:0007669"/>
    <property type="project" value="InterPro"/>
</dbReference>
<name>A0A239ALS8_9BACT</name>
<proteinExistence type="predicted"/>
<dbReference type="InterPro" id="IPR004704">
    <property type="entry name" value="PTS_IID_man"/>
</dbReference>
<dbReference type="GO" id="GO:0016020">
    <property type="term" value="C:membrane"/>
    <property type="evidence" value="ECO:0007669"/>
    <property type="project" value="InterPro"/>
</dbReference>
<dbReference type="EMBL" id="FZOC01000004">
    <property type="protein sequence ID" value="SNR96519.1"/>
    <property type="molecule type" value="Genomic_DNA"/>
</dbReference>
<keyword evidence="1" id="KW-1133">Transmembrane helix</keyword>
<protein>
    <submittedName>
        <fullName evidence="2">PTS system IID component, Man family</fullName>
    </submittedName>
</protein>
<gene>
    <name evidence="2" type="ORF">SAMN04488503_2079</name>
</gene>
<reference evidence="2 3" key="1">
    <citation type="submission" date="2017-06" db="EMBL/GenBank/DDBJ databases">
        <authorList>
            <person name="Kim H.J."/>
            <person name="Triplett B.A."/>
        </authorList>
    </citation>
    <scope>NUCLEOTIDE SEQUENCE [LARGE SCALE GENOMIC DNA]</scope>
    <source>
        <strain evidence="2 3">DSM 13116</strain>
    </source>
</reference>
<sequence>MRGLRDRFWSERGKAYLKCFLRTYLVGASMNPRGLMSVGILYAMQPGLWIIHKEPKARERALKRYAKHFSSHPFWVPCLVGIFLAVETDIAGRRLPPETLEKIRNTTSYTLSAIGDSVFAGSLLIFWALLSSCLLLLGHRALPLAVGLLFFLGLQAFRVYTFLGGLRRGFSFLSALKRWDLINWGRRVKYVNAALLLWLWAILFPKGDALAWTWGMAAFALAGVLSIRPVLPRWLVAGAVLALVAAIPWLAGRAHNLPIGLPPMGMP</sequence>
<dbReference type="RefSeq" id="WP_089274308.1">
    <property type="nucleotide sequence ID" value="NZ_FZOC01000004.1"/>
</dbReference>
<dbReference type="Pfam" id="PF03613">
    <property type="entry name" value="EIID-AGA"/>
    <property type="match status" value="1"/>
</dbReference>
<accession>A0A239ALS8</accession>
<feature type="transmembrane region" description="Helical" evidence="1">
    <location>
        <begin position="144"/>
        <end position="166"/>
    </location>
</feature>
<evidence type="ECO:0000313" key="3">
    <source>
        <dbReference type="Proteomes" id="UP000198324"/>
    </source>
</evidence>
<dbReference type="Proteomes" id="UP000198324">
    <property type="component" value="Unassembled WGS sequence"/>
</dbReference>
<dbReference type="AlphaFoldDB" id="A0A239ALS8"/>
<keyword evidence="1" id="KW-0812">Transmembrane</keyword>
<dbReference type="OrthoDB" id="9811533at2"/>